<accession>B4GIH0</accession>
<reference evidence="3 4" key="1">
    <citation type="journal article" date="2007" name="Nature">
        <title>Evolution of genes and genomes on the Drosophila phylogeny.</title>
        <authorList>
            <consortium name="Drosophila 12 Genomes Consortium"/>
            <person name="Clark A.G."/>
            <person name="Eisen M.B."/>
            <person name="Smith D.R."/>
            <person name="Bergman C.M."/>
            <person name="Oliver B."/>
            <person name="Markow T.A."/>
            <person name="Kaufman T.C."/>
            <person name="Kellis M."/>
            <person name="Gelbart W."/>
            <person name="Iyer V.N."/>
            <person name="Pollard D.A."/>
            <person name="Sackton T.B."/>
            <person name="Larracuente A.M."/>
            <person name="Singh N.D."/>
            <person name="Abad J.P."/>
            <person name="Abt D.N."/>
            <person name="Adryan B."/>
            <person name="Aguade M."/>
            <person name="Akashi H."/>
            <person name="Anderson W.W."/>
            <person name="Aquadro C.F."/>
            <person name="Ardell D.H."/>
            <person name="Arguello R."/>
            <person name="Artieri C.G."/>
            <person name="Barbash D.A."/>
            <person name="Barker D."/>
            <person name="Barsanti P."/>
            <person name="Batterham P."/>
            <person name="Batzoglou S."/>
            <person name="Begun D."/>
            <person name="Bhutkar A."/>
            <person name="Blanco E."/>
            <person name="Bosak S.A."/>
            <person name="Bradley R.K."/>
            <person name="Brand A.D."/>
            <person name="Brent M.R."/>
            <person name="Brooks A.N."/>
            <person name="Brown R.H."/>
            <person name="Butlin R.K."/>
            <person name="Caggese C."/>
            <person name="Calvi B.R."/>
            <person name="Bernardo de Carvalho A."/>
            <person name="Caspi A."/>
            <person name="Castrezana S."/>
            <person name="Celniker S.E."/>
            <person name="Chang J.L."/>
            <person name="Chapple C."/>
            <person name="Chatterji S."/>
            <person name="Chinwalla A."/>
            <person name="Civetta A."/>
            <person name="Clifton S.W."/>
            <person name="Comeron J.M."/>
            <person name="Costello J.C."/>
            <person name="Coyne J.A."/>
            <person name="Daub J."/>
            <person name="David R.G."/>
            <person name="Delcher A.L."/>
            <person name="Delehaunty K."/>
            <person name="Do C.B."/>
            <person name="Ebling H."/>
            <person name="Edwards K."/>
            <person name="Eickbush T."/>
            <person name="Evans J.D."/>
            <person name="Filipski A."/>
            <person name="Findeiss S."/>
            <person name="Freyhult E."/>
            <person name="Fulton L."/>
            <person name="Fulton R."/>
            <person name="Garcia A.C."/>
            <person name="Gardiner A."/>
            <person name="Garfield D.A."/>
            <person name="Garvin B.E."/>
            <person name="Gibson G."/>
            <person name="Gilbert D."/>
            <person name="Gnerre S."/>
            <person name="Godfrey J."/>
            <person name="Good R."/>
            <person name="Gotea V."/>
            <person name="Gravely B."/>
            <person name="Greenberg A.J."/>
            <person name="Griffiths-Jones S."/>
            <person name="Gross S."/>
            <person name="Guigo R."/>
            <person name="Gustafson E.A."/>
            <person name="Haerty W."/>
            <person name="Hahn M.W."/>
            <person name="Halligan D.L."/>
            <person name="Halpern A.L."/>
            <person name="Halter G.M."/>
            <person name="Han M.V."/>
            <person name="Heger A."/>
            <person name="Hillier L."/>
            <person name="Hinrichs A.S."/>
            <person name="Holmes I."/>
            <person name="Hoskins R.A."/>
            <person name="Hubisz M.J."/>
            <person name="Hultmark D."/>
            <person name="Huntley M.A."/>
            <person name="Jaffe D.B."/>
            <person name="Jagadeeshan S."/>
            <person name="Jeck W.R."/>
            <person name="Johnson J."/>
            <person name="Jones C.D."/>
            <person name="Jordan W.C."/>
            <person name="Karpen G.H."/>
            <person name="Kataoka E."/>
            <person name="Keightley P.D."/>
            <person name="Kheradpour P."/>
            <person name="Kirkness E.F."/>
            <person name="Koerich L.B."/>
            <person name="Kristiansen K."/>
            <person name="Kudrna D."/>
            <person name="Kulathinal R.J."/>
            <person name="Kumar S."/>
            <person name="Kwok R."/>
            <person name="Lander E."/>
            <person name="Langley C.H."/>
            <person name="Lapoint R."/>
            <person name="Lazzaro B.P."/>
            <person name="Lee S.J."/>
            <person name="Levesque L."/>
            <person name="Li R."/>
            <person name="Lin C.F."/>
            <person name="Lin M.F."/>
            <person name="Lindblad-Toh K."/>
            <person name="Llopart A."/>
            <person name="Long M."/>
            <person name="Low L."/>
            <person name="Lozovsky E."/>
            <person name="Lu J."/>
            <person name="Luo M."/>
            <person name="Machado C.A."/>
            <person name="Makalowski W."/>
            <person name="Marzo M."/>
            <person name="Matsuda M."/>
            <person name="Matzkin L."/>
            <person name="McAllister B."/>
            <person name="McBride C.S."/>
            <person name="McKernan B."/>
            <person name="McKernan K."/>
            <person name="Mendez-Lago M."/>
            <person name="Minx P."/>
            <person name="Mollenhauer M.U."/>
            <person name="Montooth K."/>
            <person name="Mount S.M."/>
            <person name="Mu X."/>
            <person name="Myers E."/>
            <person name="Negre B."/>
            <person name="Newfeld S."/>
            <person name="Nielsen R."/>
            <person name="Noor M.A."/>
            <person name="O'Grady P."/>
            <person name="Pachter L."/>
            <person name="Papaceit M."/>
            <person name="Parisi M.J."/>
            <person name="Parisi M."/>
            <person name="Parts L."/>
            <person name="Pedersen J.S."/>
            <person name="Pesole G."/>
            <person name="Phillippy A.M."/>
            <person name="Ponting C.P."/>
            <person name="Pop M."/>
            <person name="Porcelli D."/>
            <person name="Powell J.R."/>
            <person name="Prohaska S."/>
            <person name="Pruitt K."/>
            <person name="Puig M."/>
            <person name="Quesneville H."/>
            <person name="Ram K.R."/>
            <person name="Rand D."/>
            <person name="Rasmussen M.D."/>
            <person name="Reed L.K."/>
            <person name="Reenan R."/>
            <person name="Reily A."/>
            <person name="Remington K.A."/>
            <person name="Rieger T.T."/>
            <person name="Ritchie M.G."/>
            <person name="Robin C."/>
            <person name="Rogers Y.H."/>
            <person name="Rohde C."/>
            <person name="Rozas J."/>
            <person name="Rubenfield M.J."/>
            <person name="Ruiz A."/>
            <person name="Russo S."/>
            <person name="Salzberg S.L."/>
            <person name="Sanchez-Gracia A."/>
            <person name="Saranga D.J."/>
            <person name="Sato H."/>
            <person name="Schaeffer S.W."/>
            <person name="Schatz M.C."/>
            <person name="Schlenke T."/>
            <person name="Schwartz R."/>
            <person name="Segarra C."/>
            <person name="Singh R.S."/>
            <person name="Sirot L."/>
            <person name="Sirota M."/>
            <person name="Sisneros N.B."/>
            <person name="Smith C.D."/>
            <person name="Smith T.F."/>
            <person name="Spieth J."/>
            <person name="Stage D.E."/>
            <person name="Stark A."/>
            <person name="Stephan W."/>
            <person name="Strausberg R.L."/>
            <person name="Strempel S."/>
            <person name="Sturgill D."/>
            <person name="Sutton G."/>
            <person name="Sutton G.G."/>
            <person name="Tao W."/>
            <person name="Teichmann S."/>
            <person name="Tobari Y.N."/>
            <person name="Tomimura Y."/>
            <person name="Tsolas J.M."/>
            <person name="Valente V.L."/>
            <person name="Venter E."/>
            <person name="Venter J.C."/>
            <person name="Vicario S."/>
            <person name="Vieira F.G."/>
            <person name="Vilella A.J."/>
            <person name="Villasante A."/>
            <person name="Walenz B."/>
            <person name="Wang J."/>
            <person name="Wasserman M."/>
            <person name="Watts T."/>
            <person name="Wilson D."/>
            <person name="Wilson R.K."/>
            <person name="Wing R.A."/>
            <person name="Wolfner M.F."/>
            <person name="Wong A."/>
            <person name="Wong G.K."/>
            <person name="Wu C.I."/>
            <person name="Wu G."/>
            <person name="Yamamoto D."/>
            <person name="Yang H.P."/>
            <person name="Yang S.P."/>
            <person name="Yorke J.A."/>
            <person name="Yoshida K."/>
            <person name="Zdobnov E."/>
            <person name="Zhang P."/>
            <person name="Zhang Y."/>
            <person name="Zimin A.V."/>
            <person name="Baldwin J."/>
            <person name="Abdouelleil A."/>
            <person name="Abdulkadir J."/>
            <person name="Abebe A."/>
            <person name="Abera B."/>
            <person name="Abreu J."/>
            <person name="Acer S.C."/>
            <person name="Aftuck L."/>
            <person name="Alexander A."/>
            <person name="An P."/>
            <person name="Anderson E."/>
            <person name="Anderson S."/>
            <person name="Arachi H."/>
            <person name="Azer M."/>
            <person name="Bachantsang P."/>
            <person name="Barry A."/>
            <person name="Bayul T."/>
            <person name="Berlin A."/>
            <person name="Bessette D."/>
            <person name="Bloom T."/>
            <person name="Blye J."/>
            <person name="Boguslavskiy L."/>
            <person name="Bonnet C."/>
            <person name="Boukhgalter B."/>
            <person name="Bourzgui I."/>
            <person name="Brown A."/>
            <person name="Cahill P."/>
            <person name="Channer S."/>
            <person name="Cheshatsang Y."/>
            <person name="Chuda L."/>
            <person name="Citroen M."/>
            <person name="Collymore A."/>
            <person name="Cooke P."/>
            <person name="Costello M."/>
            <person name="D'Aco K."/>
            <person name="Daza R."/>
            <person name="De Haan G."/>
            <person name="DeGray S."/>
            <person name="DeMaso C."/>
            <person name="Dhargay N."/>
            <person name="Dooley K."/>
            <person name="Dooley E."/>
            <person name="Doricent M."/>
            <person name="Dorje P."/>
            <person name="Dorjee K."/>
            <person name="Dupes A."/>
            <person name="Elong R."/>
            <person name="Falk J."/>
            <person name="Farina A."/>
            <person name="Faro S."/>
            <person name="Ferguson D."/>
            <person name="Fisher S."/>
            <person name="Foley C.D."/>
            <person name="Franke A."/>
            <person name="Friedrich D."/>
            <person name="Gadbois L."/>
            <person name="Gearin G."/>
            <person name="Gearin C.R."/>
            <person name="Giannoukos G."/>
            <person name="Goode T."/>
            <person name="Graham J."/>
            <person name="Grandbois E."/>
            <person name="Grewal S."/>
            <person name="Gyaltsen K."/>
            <person name="Hafez N."/>
            <person name="Hagos B."/>
            <person name="Hall J."/>
            <person name="Henson C."/>
            <person name="Hollinger A."/>
            <person name="Honan T."/>
            <person name="Huard M.D."/>
            <person name="Hughes L."/>
            <person name="Hurhula B."/>
            <person name="Husby M.E."/>
            <person name="Kamat A."/>
            <person name="Kanga B."/>
            <person name="Kashin S."/>
            <person name="Khazanovich D."/>
            <person name="Kisner P."/>
            <person name="Lance K."/>
            <person name="Lara M."/>
            <person name="Lee W."/>
            <person name="Lennon N."/>
            <person name="Letendre F."/>
            <person name="LeVine R."/>
            <person name="Lipovsky A."/>
            <person name="Liu X."/>
            <person name="Liu J."/>
            <person name="Liu S."/>
            <person name="Lokyitsang T."/>
            <person name="Lokyitsang Y."/>
            <person name="Lubonja R."/>
            <person name="Lui A."/>
            <person name="MacDonald P."/>
            <person name="Magnisalis V."/>
            <person name="Maru K."/>
            <person name="Matthews C."/>
            <person name="McCusker W."/>
            <person name="McDonough S."/>
            <person name="Mehta T."/>
            <person name="Meldrim J."/>
            <person name="Meneus L."/>
            <person name="Mihai O."/>
            <person name="Mihalev A."/>
            <person name="Mihova T."/>
            <person name="Mittelman R."/>
            <person name="Mlenga V."/>
            <person name="Montmayeur A."/>
            <person name="Mulrain L."/>
            <person name="Navidi A."/>
            <person name="Naylor J."/>
            <person name="Negash T."/>
            <person name="Nguyen T."/>
            <person name="Nguyen N."/>
            <person name="Nicol R."/>
            <person name="Norbu C."/>
            <person name="Norbu N."/>
            <person name="Novod N."/>
            <person name="O'Neill B."/>
            <person name="Osman S."/>
            <person name="Markiewicz E."/>
            <person name="Oyono O.L."/>
            <person name="Patti C."/>
            <person name="Phunkhang P."/>
            <person name="Pierre F."/>
            <person name="Priest M."/>
            <person name="Raghuraman S."/>
            <person name="Rege F."/>
            <person name="Reyes R."/>
            <person name="Rise C."/>
            <person name="Rogov P."/>
            <person name="Ross K."/>
            <person name="Ryan E."/>
            <person name="Settipalli S."/>
            <person name="Shea T."/>
            <person name="Sherpa N."/>
            <person name="Shi L."/>
            <person name="Shih D."/>
            <person name="Sparrow T."/>
            <person name="Spaulding J."/>
            <person name="Stalker J."/>
            <person name="Stange-Thomann N."/>
            <person name="Stavropoulos S."/>
            <person name="Stone C."/>
            <person name="Strader C."/>
            <person name="Tesfaye S."/>
            <person name="Thomson T."/>
            <person name="Thoulutsang Y."/>
            <person name="Thoulutsang D."/>
            <person name="Topham K."/>
            <person name="Topping I."/>
            <person name="Tsamla T."/>
            <person name="Vassiliev H."/>
            <person name="Vo A."/>
            <person name="Wangchuk T."/>
            <person name="Wangdi T."/>
            <person name="Weiand M."/>
            <person name="Wilkinson J."/>
            <person name="Wilson A."/>
            <person name="Yadav S."/>
            <person name="Young G."/>
            <person name="Yu Q."/>
            <person name="Zembek L."/>
            <person name="Zhong D."/>
            <person name="Zimmer A."/>
            <person name="Zwirko Z."/>
            <person name="Jaffe D.B."/>
            <person name="Alvarez P."/>
            <person name="Brockman W."/>
            <person name="Butler J."/>
            <person name="Chin C."/>
            <person name="Gnerre S."/>
            <person name="Grabherr M."/>
            <person name="Kleber M."/>
            <person name="Mauceli E."/>
            <person name="MacCallum I."/>
        </authorList>
    </citation>
    <scope>NUCLEOTIDE SEQUENCE [LARGE SCALE GENOMIC DNA]</scope>
    <source>
        <strain evidence="4">MSH-3 / Tucson 14011-0111.49</strain>
    </source>
</reference>
<feature type="signal peptide" evidence="2">
    <location>
        <begin position="1"/>
        <end position="21"/>
    </location>
</feature>
<dbReference type="OMA" id="PPRWITR"/>
<dbReference type="AlphaFoldDB" id="B4GIH0"/>
<keyword evidence="4" id="KW-1185">Reference proteome</keyword>
<feature type="region of interest" description="Disordered" evidence="1">
    <location>
        <begin position="54"/>
        <end position="76"/>
    </location>
</feature>
<dbReference type="HOGENOM" id="CLU_2657098_0_0_1"/>
<keyword evidence="2" id="KW-0732">Signal</keyword>
<evidence type="ECO:0000256" key="2">
    <source>
        <dbReference type="SAM" id="SignalP"/>
    </source>
</evidence>
<gene>
    <name evidence="3" type="primary">Dper\GL17714</name>
    <name evidence="3" type="ORF">Dper_GL17714</name>
</gene>
<evidence type="ECO:0000313" key="4">
    <source>
        <dbReference type="Proteomes" id="UP000008744"/>
    </source>
</evidence>
<proteinExistence type="predicted"/>
<evidence type="ECO:0000313" key="3">
    <source>
        <dbReference type="EMBL" id="EDW36290.1"/>
    </source>
</evidence>
<dbReference type="EMBL" id="CH479183">
    <property type="protein sequence ID" value="EDW36290.1"/>
    <property type="molecule type" value="Genomic_DNA"/>
</dbReference>
<dbReference type="Proteomes" id="UP000008744">
    <property type="component" value="Unassembled WGS sequence"/>
</dbReference>
<evidence type="ECO:0000256" key="1">
    <source>
        <dbReference type="SAM" id="MobiDB-lite"/>
    </source>
</evidence>
<sequence>MRNPLLSLLLFLPLMLVLVSAGQRMNLRFADGYRLRLGGLPPQIVGKGQFIASRSQMNHRPQPQHPPRWITRKKYK</sequence>
<organism evidence="4">
    <name type="scientific">Drosophila persimilis</name>
    <name type="common">Fruit fly</name>
    <dbReference type="NCBI Taxonomy" id="7234"/>
    <lineage>
        <taxon>Eukaryota</taxon>
        <taxon>Metazoa</taxon>
        <taxon>Ecdysozoa</taxon>
        <taxon>Arthropoda</taxon>
        <taxon>Hexapoda</taxon>
        <taxon>Insecta</taxon>
        <taxon>Pterygota</taxon>
        <taxon>Neoptera</taxon>
        <taxon>Endopterygota</taxon>
        <taxon>Diptera</taxon>
        <taxon>Brachycera</taxon>
        <taxon>Muscomorpha</taxon>
        <taxon>Ephydroidea</taxon>
        <taxon>Drosophilidae</taxon>
        <taxon>Drosophila</taxon>
        <taxon>Sophophora</taxon>
    </lineage>
</organism>
<feature type="chain" id="PRO_5002807038" evidence="2">
    <location>
        <begin position="22"/>
        <end position="76"/>
    </location>
</feature>
<name>B4GIH0_DROPE</name>
<protein>
    <submittedName>
        <fullName evidence="3">GL17714</fullName>
    </submittedName>
</protein>